<protein>
    <submittedName>
        <fullName evidence="1">11325_t:CDS:1</fullName>
    </submittedName>
</protein>
<proteinExistence type="predicted"/>
<name>A0ACA9NF70_9GLOM</name>
<organism evidence="1 2">
    <name type="scientific">Acaulospora colombiana</name>
    <dbReference type="NCBI Taxonomy" id="27376"/>
    <lineage>
        <taxon>Eukaryota</taxon>
        <taxon>Fungi</taxon>
        <taxon>Fungi incertae sedis</taxon>
        <taxon>Mucoromycota</taxon>
        <taxon>Glomeromycotina</taxon>
        <taxon>Glomeromycetes</taxon>
        <taxon>Diversisporales</taxon>
        <taxon>Acaulosporaceae</taxon>
        <taxon>Acaulospora</taxon>
    </lineage>
</organism>
<dbReference type="EMBL" id="CAJVPT010021196">
    <property type="protein sequence ID" value="CAG8653665.1"/>
    <property type="molecule type" value="Genomic_DNA"/>
</dbReference>
<gene>
    <name evidence="1" type="ORF">ACOLOM_LOCUS8333</name>
</gene>
<reference evidence="1" key="1">
    <citation type="submission" date="2021-06" db="EMBL/GenBank/DDBJ databases">
        <authorList>
            <person name="Kallberg Y."/>
            <person name="Tangrot J."/>
            <person name="Rosling A."/>
        </authorList>
    </citation>
    <scope>NUCLEOTIDE SEQUENCE</scope>
    <source>
        <strain evidence="1">CL356</strain>
    </source>
</reference>
<evidence type="ECO:0000313" key="1">
    <source>
        <dbReference type="EMBL" id="CAG8653665.1"/>
    </source>
</evidence>
<accession>A0ACA9NF70</accession>
<keyword evidence="2" id="KW-1185">Reference proteome</keyword>
<evidence type="ECO:0000313" key="2">
    <source>
        <dbReference type="Proteomes" id="UP000789525"/>
    </source>
</evidence>
<feature type="non-terminal residue" evidence="1">
    <location>
        <position position="53"/>
    </location>
</feature>
<dbReference type="Proteomes" id="UP000789525">
    <property type="component" value="Unassembled WGS sequence"/>
</dbReference>
<comment type="caution">
    <text evidence="1">The sequence shown here is derived from an EMBL/GenBank/DDBJ whole genome shotgun (WGS) entry which is preliminary data.</text>
</comment>
<sequence length="53" mass="6428">MNDFNLSDWYDISTMANDEFIISLPQYDILHWLVENTSHKKHHHARHMHCTYA</sequence>